<dbReference type="GO" id="GO:0004316">
    <property type="term" value="F:3-oxoacyl-[acyl-carrier-protein] reductase (NADPH) activity"/>
    <property type="evidence" value="ECO:0007669"/>
    <property type="project" value="UniProtKB-EC"/>
</dbReference>
<feature type="domain" description="Ketoreductase" evidence="3">
    <location>
        <begin position="9"/>
        <end position="194"/>
    </location>
</feature>
<name>A0AAE4ANY3_9BACT</name>
<dbReference type="PANTHER" id="PTHR42879:SF2">
    <property type="entry name" value="3-OXOACYL-[ACYL-CARRIER-PROTEIN] REDUCTASE FABG"/>
    <property type="match status" value="1"/>
</dbReference>
<accession>A0AAE4ANY3</accession>
<dbReference type="NCBIfam" id="NF004200">
    <property type="entry name" value="PRK05653.1-5"/>
    <property type="match status" value="1"/>
</dbReference>
<comment type="similarity">
    <text evidence="1">Belongs to the short-chain dehydrogenases/reductases (SDR) family.</text>
</comment>
<dbReference type="InterPro" id="IPR002347">
    <property type="entry name" value="SDR_fam"/>
</dbReference>
<dbReference type="Proteomes" id="UP001238163">
    <property type="component" value="Unassembled WGS sequence"/>
</dbReference>
<reference evidence="4" key="1">
    <citation type="submission" date="2023-07" db="EMBL/GenBank/DDBJ databases">
        <title>Genomic Encyclopedia of Type Strains, Phase IV (KMG-IV): sequencing the most valuable type-strain genomes for metagenomic binning, comparative biology and taxonomic classification.</title>
        <authorList>
            <person name="Goeker M."/>
        </authorList>
    </citation>
    <scope>NUCLEOTIDE SEQUENCE</scope>
    <source>
        <strain evidence="4">DSM 24202</strain>
    </source>
</reference>
<keyword evidence="2 4" id="KW-0560">Oxidoreductase</keyword>
<dbReference type="SUPFAM" id="SSF51735">
    <property type="entry name" value="NAD(P)-binding Rossmann-fold domains"/>
    <property type="match status" value="1"/>
</dbReference>
<dbReference type="RefSeq" id="WP_307260812.1">
    <property type="nucleotide sequence ID" value="NZ_JAUSVL010000001.1"/>
</dbReference>
<dbReference type="EMBL" id="JAUSVL010000001">
    <property type="protein sequence ID" value="MDQ0289393.1"/>
    <property type="molecule type" value="Genomic_DNA"/>
</dbReference>
<proteinExistence type="inferred from homology"/>
<evidence type="ECO:0000313" key="5">
    <source>
        <dbReference type="Proteomes" id="UP001238163"/>
    </source>
</evidence>
<comment type="caution">
    <text evidence="4">The sequence shown here is derived from an EMBL/GenBank/DDBJ whole genome shotgun (WGS) entry which is preliminary data.</text>
</comment>
<dbReference type="InterPro" id="IPR057326">
    <property type="entry name" value="KR_dom"/>
</dbReference>
<evidence type="ECO:0000259" key="3">
    <source>
        <dbReference type="SMART" id="SM00822"/>
    </source>
</evidence>
<dbReference type="EC" id="1.1.1.100" evidence="4"/>
<dbReference type="InterPro" id="IPR036291">
    <property type="entry name" value="NAD(P)-bd_dom_sf"/>
</dbReference>
<keyword evidence="5" id="KW-1185">Reference proteome</keyword>
<evidence type="ECO:0000256" key="1">
    <source>
        <dbReference type="ARBA" id="ARBA00006484"/>
    </source>
</evidence>
<dbReference type="PRINTS" id="PR00081">
    <property type="entry name" value="GDHRDH"/>
</dbReference>
<dbReference type="PANTHER" id="PTHR42879">
    <property type="entry name" value="3-OXOACYL-(ACYL-CARRIER-PROTEIN) REDUCTASE"/>
    <property type="match status" value="1"/>
</dbReference>
<protein>
    <submittedName>
        <fullName evidence="4">3-oxoacyl-[acyl-carrier protein] reductase</fullName>
        <ecNumber evidence="4">1.1.1.100</ecNumber>
    </submittedName>
</protein>
<organism evidence="4 5">
    <name type="scientific">Oligosphaera ethanolica</name>
    <dbReference type="NCBI Taxonomy" id="760260"/>
    <lineage>
        <taxon>Bacteria</taxon>
        <taxon>Pseudomonadati</taxon>
        <taxon>Lentisphaerota</taxon>
        <taxon>Oligosphaeria</taxon>
        <taxon>Oligosphaerales</taxon>
        <taxon>Oligosphaeraceae</taxon>
        <taxon>Oligosphaera</taxon>
    </lineage>
</organism>
<gene>
    <name evidence="4" type="ORF">J3R75_001500</name>
</gene>
<dbReference type="Pfam" id="PF13561">
    <property type="entry name" value="adh_short_C2"/>
    <property type="match status" value="1"/>
</dbReference>
<dbReference type="InterPro" id="IPR050259">
    <property type="entry name" value="SDR"/>
</dbReference>
<evidence type="ECO:0000313" key="4">
    <source>
        <dbReference type="EMBL" id="MDQ0289393.1"/>
    </source>
</evidence>
<sequence length="247" mass="25838">MPQESASTPTALIIGGCKGIGRAIAARLARDGFDILASSRQDSQDVVATAELVHQAGRQFTLLTFDVGNREQCRAALAPLLADAALPEVVVYNAGMARDNLFAFMDPSEWQDVIRTNLDGFYNTVQPFVFGMIARRRGRIIAISSASGQAGQAGQVNYSAAKAALIGAVKALAREIGRKGILVNVVAPGVISTAMTAELPLERILPLIPLNRVGAVDEVAGAVSFLAGPDSSYVHGQVLAVNGGLVI</sequence>
<dbReference type="FunFam" id="3.40.50.720:FF:000173">
    <property type="entry name" value="3-oxoacyl-[acyl-carrier protein] reductase"/>
    <property type="match status" value="1"/>
</dbReference>
<dbReference type="Gene3D" id="3.40.50.720">
    <property type="entry name" value="NAD(P)-binding Rossmann-like Domain"/>
    <property type="match status" value="1"/>
</dbReference>
<dbReference type="AlphaFoldDB" id="A0AAE4ANY3"/>
<evidence type="ECO:0000256" key="2">
    <source>
        <dbReference type="ARBA" id="ARBA00023002"/>
    </source>
</evidence>
<dbReference type="SMART" id="SM00822">
    <property type="entry name" value="PKS_KR"/>
    <property type="match status" value="1"/>
</dbReference>
<dbReference type="PRINTS" id="PR00080">
    <property type="entry name" value="SDRFAMILY"/>
</dbReference>